<organism evidence="1">
    <name type="scientific">Arundo donax</name>
    <name type="common">Giant reed</name>
    <name type="synonym">Donax arundinaceus</name>
    <dbReference type="NCBI Taxonomy" id="35708"/>
    <lineage>
        <taxon>Eukaryota</taxon>
        <taxon>Viridiplantae</taxon>
        <taxon>Streptophyta</taxon>
        <taxon>Embryophyta</taxon>
        <taxon>Tracheophyta</taxon>
        <taxon>Spermatophyta</taxon>
        <taxon>Magnoliopsida</taxon>
        <taxon>Liliopsida</taxon>
        <taxon>Poales</taxon>
        <taxon>Poaceae</taxon>
        <taxon>PACMAD clade</taxon>
        <taxon>Arundinoideae</taxon>
        <taxon>Arundineae</taxon>
        <taxon>Arundo</taxon>
    </lineage>
</organism>
<reference evidence="1" key="2">
    <citation type="journal article" date="2015" name="Data Brief">
        <title>Shoot transcriptome of the giant reed, Arundo donax.</title>
        <authorList>
            <person name="Barrero R.A."/>
            <person name="Guerrero F.D."/>
            <person name="Moolhuijzen P."/>
            <person name="Goolsby J.A."/>
            <person name="Tidwell J."/>
            <person name="Bellgard S.E."/>
            <person name="Bellgard M.I."/>
        </authorList>
    </citation>
    <scope>NUCLEOTIDE SEQUENCE</scope>
    <source>
        <tissue evidence="1">Shoot tissue taken approximately 20 cm above the soil surface</tissue>
    </source>
</reference>
<accession>A0A0A8YPA4</accession>
<protein>
    <submittedName>
        <fullName evidence="1">Uncharacterized protein</fullName>
    </submittedName>
</protein>
<sequence>MLFWSNFGVPIIQLGAYSV</sequence>
<dbReference type="EMBL" id="GBRH01269869">
    <property type="protein sequence ID" value="JAD28026.1"/>
    <property type="molecule type" value="Transcribed_RNA"/>
</dbReference>
<name>A0A0A8YPA4_ARUDO</name>
<evidence type="ECO:0000313" key="1">
    <source>
        <dbReference type="EMBL" id="JAD28026.1"/>
    </source>
</evidence>
<dbReference type="AlphaFoldDB" id="A0A0A8YPA4"/>
<reference evidence="1" key="1">
    <citation type="submission" date="2014-09" db="EMBL/GenBank/DDBJ databases">
        <authorList>
            <person name="Magalhaes I.L.F."/>
            <person name="Oliveira U."/>
            <person name="Santos F.R."/>
            <person name="Vidigal T.H.D.A."/>
            <person name="Brescovit A.D."/>
            <person name="Santos A.J."/>
        </authorList>
    </citation>
    <scope>NUCLEOTIDE SEQUENCE</scope>
    <source>
        <tissue evidence="1">Shoot tissue taken approximately 20 cm above the soil surface</tissue>
    </source>
</reference>
<proteinExistence type="predicted"/>